<keyword evidence="1" id="KW-0472">Membrane</keyword>
<dbReference type="EMBL" id="GBRH01275160">
    <property type="protein sequence ID" value="JAD22735.1"/>
    <property type="molecule type" value="Transcribed_RNA"/>
</dbReference>
<protein>
    <submittedName>
        <fullName evidence="2">Uncharacterized protein</fullName>
    </submittedName>
</protein>
<dbReference type="AlphaFoldDB" id="A0A0A8YBC1"/>
<feature type="transmembrane region" description="Helical" evidence="1">
    <location>
        <begin position="12"/>
        <end position="35"/>
    </location>
</feature>
<keyword evidence="1" id="KW-1133">Transmembrane helix</keyword>
<proteinExistence type="predicted"/>
<name>A0A0A8YBC1_ARUDO</name>
<sequence length="50" mass="5963">MRKSFQVHSQPFCLYLIRILLCAVKFTGCCPYTAWGDRWTRITGYQLWGF</sequence>
<evidence type="ECO:0000256" key="1">
    <source>
        <dbReference type="SAM" id="Phobius"/>
    </source>
</evidence>
<accession>A0A0A8YBC1</accession>
<reference evidence="2" key="1">
    <citation type="submission" date="2014-09" db="EMBL/GenBank/DDBJ databases">
        <authorList>
            <person name="Magalhaes I.L.F."/>
            <person name="Oliveira U."/>
            <person name="Santos F.R."/>
            <person name="Vidigal T.H.D.A."/>
            <person name="Brescovit A.D."/>
            <person name="Santos A.J."/>
        </authorList>
    </citation>
    <scope>NUCLEOTIDE SEQUENCE</scope>
    <source>
        <tissue evidence="2">Shoot tissue taken approximately 20 cm above the soil surface</tissue>
    </source>
</reference>
<reference evidence="2" key="2">
    <citation type="journal article" date="2015" name="Data Brief">
        <title>Shoot transcriptome of the giant reed, Arundo donax.</title>
        <authorList>
            <person name="Barrero R.A."/>
            <person name="Guerrero F.D."/>
            <person name="Moolhuijzen P."/>
            <person name="Goolsby J.A."/>
            <person name="Tidwell J."/>
            <person name="Bellgard S.E."/>
            <person name="Bellgard M.I."/>
        </authorList>
    </citation>
    <scope>NUCLEOTIDE SEQUENCE</scope>
    <source>
        <tissue evidence="2">Shoot tissue taken approximately 20 cm above the soil surface</tissue>
    </source>
</reference>
<evidence type="ECO:0000313" key="2">
    <source>
        <dbReference type="EMBL" id="JAD22735.1"/>
    </source>
</evidence>
<keyword evidence="1" id="KW-0812">Transmembrane</keyword>
<organism evidence="2">
    <name type="scientific">Arundo donax</name>
    <name type="common">Giant reed</name>
    <name type="synonym">Donax arundinaceus</name>
    <dbReference type="NCBI Taxonomy" id="35708"/>
    <lineage>
        <taxon>Eukaryota</taxon>
        <taxon>Viridiplantae</taxon>
        <taxon>Streptophyta</taxon>
        <taxon>Embryophyta</taxon>
        <taxon>Tracheophyta</taxon>
        <taxon>Spermatophyta</taxon>
        <taxon>Magnoliopsida</taxon>
        <taxon>Liliopsida</taxon>
        <taxon>Poales</taxon>
        <taxon>Poaceae</taxon>
        <taxon>PACMAD clade</taxon>
        <taxon>Arundinoideae</taxon>
        <taxon>Arundineae</taxon>
        <taxon>Arundo</taxon>
    </lineage>
</organism>